<protein>
    <submittedName>
        <fullName evidence="2">Uncharacterized protein</fullName>
    </submittedName>
</protein>
<evidence type="ECO:0000313" key="2">
    <source>
        <dbReference type="EMBL" id="KXT16732.1"/>
    </source>
</evidence>
<dbReference type="EMBL" id="LFZO01000031">
    <property type="protein sequence ID" value="KXT16732.1"/>
    <property type="molecule type" value="Genomic_DNA"/>
</dbReference>
<name>A0A139IQ59_9PEZI</name>
<dbReference type="PANTHER" id="PTHR35896">
    <property type="entry name" value="IG-LIKE DOMAIN-CONTAINING PROTEIN"/>
    <property type="match status" value="1"/>
</dbReference>
<dbReference type="InterPro" id="IPR053008">
    <property type="entry name" value="Phomopsin_biosynth_assoc"/>
</dbReference>
<comment type="caution">
    <text evidence="2">The sequence shown here is derived from an EMBL/GenBank/DDBJ whole genome shotgun (WGS) entry which is preliminary data.</text>
</comment>
<keyword evidence="1" id="KW-0812">Transmembrane</keyword>
<evidence type="ECO:0000313" key="3">
    <source>
        <dbReference type="Proteomes" id="UP000073492"/>
    </source>
</evidence>
<keyword evidence="1" id="KW-0472">Membrane</keyword>
<keyword evidence="1" id="KW-1133">Transmembrane helix</keyword>
<dbReference type="PANTHER" id="PTHR35896:SF3">
    <property type="entry name" value="MAJOR FACILITATOR SUPERFAMILY TRANSPORTER"/>
    <property type="match status" value="1"/>
</dbReference>
<feature type="transmembrane region" description="Helical" evidence="1">
    <location>
        <begin position="51"/>
        <end position="74"/>
    </location>
</feature>
<accession>A0A139IQ59</accession>
<keyword evidence="3" id="KW-1185">Reference proteome</keyword>
<organism evidence="2 3">
    <name type="scientific">Pseudocercospora musae</name>
    <dbReference type="NCBI Taxonomy" id="113226"/>
    <lineage>
        <taxon>Eukaryota</taxon>
        <taxon>Fungi</taxon>
        <taxon>Dikarya</taxon>
        <taxon>Ascomycota</taxon>
        <taxon>Pezizomycotina</taxon>
        <taxon>Dothideomycetes</taxon>
        <taxon>Dothideomycetidae</taxon>
        <taxon>Mycosphaerellales</taxon>
        <taxon>Mycosphaerellaceae</taxon>
        <taxon>Pseudocercospora</taxon>
    </lineage>
</organism>
<reference evidence="2 3" key="1">
    <citation type="submission" date="2015-07" db="EMBL/GenBank/DDBJ databases">
        <title>Comparative genomics of the Sigatoka disease complex on banana suggests a link between parallel evolutionary changes in Pseudocercospora fijiensis and Pseudocercospora eumusae and increased virulence on the banana host.</title>
        <authorList>
            <person name="Chang T.-C."/>
            <person name="Salvucci A."/>
            <person name="Crous P.W."/>
            <person name="Stergiopoulos I."/>
        </authorList>
    </citation>
    <scope>NUCLEOTIDE SEQUENCE [LARGE SCALE GENOMIC DNA]</scope>
    <source>
        <strain evidence="2 3">CBS 116634</strain>
    </source>
</reference>
<dbReference type="Proteomes" id="UP000073492">
    <property type="component" value="Unassembled WGS sequence"/>
</dbReference>
<evidence type="ECO:0000256" key="1">
    <source>
        <dbReference type="SAM" id="Phobius"/>
    </source>
</evidence>
<dbReference type="OrthoDB" id="3639104at2759"/>
<gene>
    <name evidence="2" type="ORF">AC579_5239</name>
</gene>
<proteinExistence type="predicted"/>
<sequence length="263" mass="29003">MSLTGASARNFAFTDYSDSKCSSSLDESSAPQIKCRQSLDPVKKPPLWRKILSTMCTISLLSFLLATAALSVAVGSFTNGFKALAIVSGLQKVDLGSCGSSWQEAEAAGCVFDVMATDWVRAECKHKELSDLLFAQGNWTFFRDAEATQVISHEELLKGRISPYYTEGAYHFSHCAYVWHKHVRSMGKASMLLDSKSRNWEHSLHCLYMLAKADTSYISNKTSSKTVLGQTKTGDSVSCVAGAWEPPRHSIANGFKMMSFQHR</sequence>
<dbReference type="AlphaFoldDB" id="A0A139IQ59"/>